<evidence type="ECO:0000256" key="4">
    <source>
        <dbReference type="SAM" id="MobiDB-lite"/>
    </source>
</evidence>
<dbReference type="GO" id="GO:0034462">
    <property type="term" value="P:small-subunit processome assembly"/>
    <property type="evidence" value="ECO:0007669"/>
    <property type="project" value="TreeGrafter"/>
</dbReference>
<dbReference type="InterPro" id="IPR034353">
    <property type="entry name" value="ABT1/ESF2_RRM"/>
</dbReference>
<dbReference type="CDD" id="cd12263">
    <property type="entry name" value="RRM_ABT1_like"/>
    <property type="match status" value="1"/>
</dbReference>
<keyword evidence="2" id="KW-0694">RNA-binding</keyword>
<comment type="subcellular location">
    <subcellularLocation>
        <location evidence="1">Nucleus</location>
    </subcellularLocation>
</comment>
<protein>
    <submittedName>
        <fullName evidence="5">Uncharacterized protein</fullName>
    </submittedName>
</protein>
<dbReference type="RefSeq" id="XP_033400211.1">
    <property type="nucleotide sequence ID" value="XM_033540015.1"/>
</dbReference>
<keyword evidence="3" id="KW-0539">Nucleus</keyword>
<dbReference type="GO" id="GO:0000447">
    <property type="term" value="P:endonucleolytic cleavage in ITS1 to separate SSU-rRNA from 5.8S rRNA and LSU-rRNA from tricistronic rRNA transcript (SSU-rRNA, 5.8S rRNA, LSU-rRNA)"/>
    <property type="evidence" value="ECO:0007669"/>
    <property type="project" value="TreeGrafter"/>
</dbReference>
<dbReference type="InterPro" id="IPR039119">
    <property type="entry name" value="ABT1/Esf2"/>
</dbReference>
<evidence type="ECO:0000313" key="5">
    <source>
        <dbReference type="EMBL" id="KAF2144499.1"/>
    </source>
</evidence>
<dbReference type="GeneID" id="54297511"/>
<name>A0A6A6BK60_9PEZI</name>
<evidence type="ECO:0000313" key="6">
    <source>
        <dbReference type="Proteomes" id="UP000799438"/>
    </source>
</evidence>
<dbReference type="Proteomes" id="UP000799438">
    <property type="component" value="Unassembled WGS sequence"/>
</dbReference>
<sequence length="201" mass="22562">MKPATVKSLLQQHGSIGRVFLTPEDPAVYARRKAHGGNKKRSFIDGWVEFVDKRQAKAAVELLNARIIGGKKGGYYHDDVWNLRYLKGFKWHHLTEQIKNENAERAGRLRAEIARSTRENKEFVANVERAKMLGGMEAKRKKKSAAEGGAGAAAGETKKRADDGGRPALLFRQNEVKSRKLPKESAVEQPEEVKRVLSKIF</sequence>
<dbReference type="EMBL" id="ML995479">
    <property type="protein sequence ID" value="KAF2144499.1"/>
    <property type="molecule type" value="Genomic_DNA"/>
</dbReference>
<dbReference type="OrthoDB" id="287393at2759"/>
<feature type="compositionally biased region" description="Basic and acidic residues" evidence="4">
    <location>
        <begin position="156"/>
        <end position="165"/>
    </location>
</feature>
<dbReference type="GO" id="GO:0003723">
    <property type="term" value="F:RNA binding"/>
    <property type="evidence" value="ECO:0007669"/>
    <property type="project" value="UniProtKB-KW"/>
</dbReference>
<evidence type="ECO:0000256" key="3">
    <source>
        <dbReference type="ARBA" id="ARBA00023242"/>
    </source>
</evidence>
<dbReference type="AlphaFoldDB" id="A0A6A6BK60"/>
<feature type="compositionally biased region" description="Basic and acidic residues" evidence="4">
    <location>
        <begin position="174"/>
        <end position="190"/>
    </location>
</feature>
<reference evidence="5" key="1">
    <citation type="journal article" date="2020" name="Stud. Mycol.">
        <title>101 Dothideomycetes genomes: a test case for predicting lifestyles and emergence of pathogens.</title>
        <authorList>
            <person name="Haridas S."/>
            <person name="Albert R."/>
            <person name="Binder M."/>
            <person name="Bloem J."/>
            <person name="Labutti K."/>
            <person name="Salamov A."/>
            <person name="Andreopoulos B."/>
            <person name="Baker S."/>
            <person name="Barry K."/>
            <person name="Bills G."/>
            <person name="Bluhm B."/>
            <person name="Cannon C."/>
            <person name="Castanera R."/>
            <person name="Culley D."/>
            <person name="Daum C."/>
            <person name="Ezra D."/>
            <person name="Gonzalez J."/>
            <person name="Henrissat B."/>
            <person name="Kuo A."/>
            <person name="Liang C."/>
            <person name="Lipzen A."/>
            <person name="Lutzoni F."/>
            <person name="Magnuson J."/>
            <person name="Mondo S."/>
            <person name="Nolan M."/>
            <person name="Ohm R."/>
            <person name="Pangilinan J."/>
            <person name="Park H.-J."/>
            <person name="Ramirez L."/>
            <person name="Alfaro M."/>
            <person name="Sun H."/>
            <person name="Tritt A."/>
            <person name="Yoshinaga Y."/>
            <person name="Zwiers L.-H."/>
            <person name="Turgeon B."/>
            <person name="Goodwin S."/>
            <person name="Spatafora J."/>
            <person name="Crous P."/>
            <person name="Grigoriev I."/>
        </authorList>
    </citation>
    <scope>NUCLEOTIDE SEQUENCE</scope>
    <source>
        <strain evidence="5">CBS 121167</strain>
    </source>
</reference>
<dbReference type="GO" id="GO:0000472">
    <property type="term" value="P:endonucleolytic cleavage to generate mature 5'-end of SSU-rRNA from (SSU-rRNA, 5.8S rRNA, LSU-rRNA)"/>
    <property type="evidence" value="ECO:0007669"/>
    <property type="project" value="TreeGrafter"/>
</dbReference>
<dbReference type="SUPFAM" id="SSF54928">
    <property type="entry name" value="RNA-binding domain, RBD"/>
    <property type="match status" value="1"/>
</dbReference>
<feature type="region of interest" description="Disordered" evidence="4">
    <location>
        <begin position="136"/>
        <end position="190"/>
    </location>
</feature>
<dbReference type="PANTHER" id="PTHR12311:SF7">
    <property type="entry name" value="ACTIVATOR OF BASAL TRANSCRIPTION 1"/>
    <property type="match status" value="1"/>
</dbReference>
<dbReference type="GO" id="GO:0005730">
    <property type="term" value="C:nucleolus"/>
    <property type="evidence" value="ECO:0007669"/>
    <property type="project" value="TreeGrafter"/>
</dbReference>
<dbReference type="GO" id="GO:0000480">
    <property type="term" value="P:endonucleolytic cleavage in 5'-ETS of tricistronic rRNA transcript (SSU-rRNA, 5.8S rRNA, LSU-rRNA)"/>
    <property type="evidence" value="ECO:0007669"/>
    <property type="project" value="TreeGrafter"/>
</dbReference>
<organism evidence="5 6">
    <name type="scientific">Aplosporella prunicola CBS 121167</name>
    <dbReference type="NCBI Taxonomy" id="1176127"/>
    <lineage>
        <taxon>Eukaryota</taxon>
        <taxon>Fungi</taxon>
        <taxon>Dikarya</taxon>
        <taxon>Ascomycota</taxon>
        <taxon>Pezizomycotina</taxon>
        <taxon>Dothideomycetes</taxon>
        <taxon>Dothideomycetes incertae sedis</taxon>
        <taxon>Botryosphaeriales</taxon>
        <taxon>Aplosporellaceae</taxon>
        <taxon>Aplosporella</taxon>
    </lineage>
</organism>
<proteinExistence type="predicted"/>
<gene>
    <name evidence="5" type="ORF">K452DRAFT_284823</name>
</gene>
<evidence type="ECO:0000256" key="2">
    <source>
        <dbReference type="ARBA" id="ARBA00022884"/>
    </source>
</evidence>
<dbReference type="InterPro" id="IPR035979">
    <property type="entry name" value="RBD_domain_sf"/>
</dbReference>
<keyword evidence="6" id="KW-1185">Reference proteome</keyword>
<dbReference type="PANTHER" id="PTHR12311">
    <property type="entry name" value="ACTIVATOR OF BASAL TRANSCRIPTION 1"/>
    <property type="match status" value="1"/>
</dbReference>
<evidence type="ECO:0000256" key="1">
    <source>
        <dbReference type="ARBA" id="ARBA00004123"/>
    </source>
</evidence>
<accession>A0A6A6BK60</accession>